<organism evidence="1 2">
    <name type="scientific">Phytophthora aleatoria</name>
    <dbReference type="NCBI Taxonomy" id="2496075"/>
    <lineage>
        <taxon>Eukaryota</taxon>
        <taxon>Sar</taxon>
        <taxon>Stramenopiles</taxon>
        <taxon>Oomycota</taxon>
        <taxon>Peronosporomycetes</taxon>
        <taxon>Peronosporales</taxon>
        <taxon>Peronosporaceae</taxon>
        <taxon>Phytophthora</taxon>
    </lineage>
</organism>
<evidence type="ECO:0000313" key="1">
    <source>
        <dbReference type="EMBL" id="KAG6952304.1"/>
    </source>
</evidence>
<proteinExistence type="predicted"/>
<protein>
    <submittedName>
        <fullName evidence="1">Uncharacterized protein</fullName>
    </submittedName>
</protein>
<reference evidence="1" key="1">
    <citation type="submission" date="2021-01" db="EMBL/GenBank/DDBJ databases">
        <title>Phytophthora aleatoria, a newly-described species from Pinus radiata is distinct from Phytophthora cactorum isolates based on comparative genomics.</title>
        <authorList>
            <person name="Mcdougal R."/>
            <person name="Panda P."/>
            <person name="Williams N."/>
            <person name="Studholme D.J."/>
        </authorList>
    </citation>
    <scope>NUCLEOTIDE SEQUENCE</scope>
    <source>
        <strain evidence="1">NZFS 4037</strain>
    </source>
</reference>
<keyword evidence="2" id="KW-1185">Reference proteome</keyword>
<name>A0A8J5I9U5_9STRA</name>
<comment type="caution">
    <text evidence="1">The sequence shown here is derived from an EMBL/GenBank/DDBJ whole genome shotgun (WGS) entry which is preliminary data.</text>
</comment>
<dbReference type="Proteomes" id="UP000709295">
    <property type="component" value="Unassembled WGS sequence"/>
</dbReference>
<evidence type="ECO:0000313" key="2">
    <source>
        <dbReference type="Proteomes" id="UP000709295"/>
    </source>
</evidence>
<gene>
    <name evidence="1" type="ORF">JG688_00013343</name>
</gene>
<sequence length="80" mass="9239">MDGAAYHKRMTNVMPTTKSLSSWLQNYLNQVANLVYNRAATRRVLVILAKLNKPTLQTRSQPLTPTFYPILRLTTQLYNQ</sequence>
<dbReference type="AlphaFoldDB" id="A0A8J5I9U5"/>
<dbReference type="EMBL" id="JAENGY010001122">
    <property type="protein sequence ID" value="KAG6952304.1"/>
    <property type="molecule type" value="Genomic_DNA"/>
</dbReference>
<accession>A0A8J5I9U5</accession>